<dbReference type="OrthoDB" id="890881at2"/>
<dbReference type="NCBIfam" id="TIGR02226">
    <property type="entry name" value="two_anch"/>
    <property type="match status" value="1"/>
</dbReference>
<dbReference type="PANTHER" id="PTHR37464:SF1">
    <property type="entry name" value="BLL2463 PROTEIN"/>
    <property type="match status" value="1"/>
</dbReference>
<gene>
    <name evidence="3" type="ORF">EV197_3398</name>
</gene>
<keyword evidence="1" id="KW-1133">Transmembrane helix</keyword>
<dbReference type="AlphaFoldDB" id="A0A4Q7NTT7"/>
<feature type="transmembrane region" description="Helical" evidence="1">
    <location>
        <begin position="6"/>
        <end position="24"/>
    </location>
</feature>
<dbReference type="PANTHER" id="PTHR37464">
    <property type="entry name" value="BLL2463 PROTEIN"/>
    <property type="match status" value="1"/>
</dbReference>
<reference evidence="3 4" key="1">
    <citation type="submission" date="2019-02" db="EMBL/GenBank/DDBJ databases">
        <title>Genomic Encyclopedia of Type Strains, Phase IV (KMG-IV): sequencing the most valuable type-strain genomes for metagenomic binning, comparative biology and taxonomic classification.</title>
        <authorList>
            <person name="Goeker M."/>
        </authorList>
    </citation>
    <scope>NUCLEOTIDE SEQUENCE [LARGE SCALE GENOMIC DNA]</scope>
    <source>
        <strain evidence="3 4">DSM 17196</strain>
    </source>
</reference>
<dbReference type="InterPro" id="IPR024163">
    <property type="entry name" value="Aerotolerance_reg_N"/>
</dbReference>
<evidence type="ECO:0000313" key="3">
    <source>
        <dbReference type="EMBL" id="RZS90603.1"/>
    </source>
</evidence>
<name>A0A4Q7NTT7_9FLAO</name>
<evidence type="ECO:0000259" key="2">
    <source>
        <dbReference type="Pfam" id="PF07584"/>
    </source>
</evidence>
<accession>A0A4Q7NTT7</accession>
<comment type="caution">
    <text evidence="3">The sequence shown here is derived from an EMBL/GenBank/DDBJ whole genome shotgun (WGS) entry which is preliminary data.</text>
</comment>
<dbReference type="Proteomes" id="UP000292262">
    <property type="component" value="Unassembled WGS sequence"/>
</dbReference>
<feature type="transmembrane region" description="Helical" evidence="1">
    <location>
        <begin position="56"/>
        <end position="78"/>
    </location>
</feature>
<dbReference type="InterPro" id="IPR011933">
    <property type="entry name" value="Double_TM_dom"/>
</dbReference>
<feature type="transmembrane region" description="Helical" evidence="1">
    <location>
        <begin position="408"/>
        <end position="426"/>
    </location>
</feature>
<protein>
    <submittedName>
        <fullName evidence="3">Putative membrane protein (TIGR02226 family)</fullName>
    </submittedName>
</protein>
<evidence type="ECO:0000313" key="4">
    <source>
        <dbReference type="Proteomes" id="UP000292262"/>
    </source>
</evidence>
<keyword evidence="4" id="KW-1185">Reference proteome</keyword>
<dbReference type="EMBL" id="SGXE01000007">
    <property type="protein sequence ID" value="RZS90603.1"/>
    <property type="molecule type" value="Genomic_DNA"/>
</dbReference>
<dbReference type="RefSeq" id="WP_130287898.1">
    <property type="nucleotide sequence ID" value="NZ_SGXE01000007.1"/>
</dbReference>
<dbReference type="Pfam" id="PF07584">
    <property type="entry name" value="BatA"/>
    <property type="match status" value="1"/>
</dbReference>
<feature type="domain" description="Aerotolerance regulator N-terminal" evidence="2">
    <location>
        <begin position="1"/>
        <end position="76"/>
    </location>
</feature>
<keyword evidence="1" id="KW-0812">Transmembrane</keyword>
<keyword evidence="1" id="KW-0472">Membrane</keyword>
<sequence>MQFLFPTYLWGLLGLAVPIIIHLWSKKEGKVIKIGSIQNLQASETKRASSIQLNELLLLLLRLLIVGLIVLAIAQPVIQGNKERLTLTYIIEPSLLNDQGVNNIITAAESNYDVRLLQPDLPRYDSSVDVAVLDVHPPDYWQVVPKLNQLPTDSIIVLSKGLVTGIKGKRPELSKKINWIKIDPKKASSSETFAVMQQEEEFVAWKAILRNHNLQFQKSKLQKKELKEFGKDSLQLNNKALPLLKRDKLIVNIHASDSLQSQVKFIKASLKAIATYTSSIIDISNINKESDAISNCDLLIWLDQTAAPAMDSIPVLIFKPDPLANLIIEASHQPNRYYLTAALTKENSIDKNFATQIATLLHPYEAIEPLVSNMDQRSLDQEQFKPESKHRKLNKNYQMIDTLSLSSWFWLAIVVIFMVERILAMYKKQ</sequence>
<organism evidence="3 4">
    <name type="scientific">Aquimarina brevivitae</name>
    <dbReference type="NCBI Taxonomy" id="323412"/>
    <lineage>
        <taxon>Bacteria</taxon>
        <taxon>Pseudomonadati</taxon>
        <taxon>Bacteroidota</taxon>
        <taxon>Flavobacteriia</taxon>
        <taxon>Flavobacteriales</taxon>
        <taxon>Flavobacteriaceae</taxon>
        <taxon>Aquimarina</taxon>
    </lineage>
</organism>
<evidence type="ECO:0000256" key="1">
    <source>
        <dbReference type="SAM" id="Phobius"/>
    </source>
</evidence>
<proteinExistence type="predicted"/>